<organism evidence="1 2">
    <name type="scientific">Meloidogyne enterolobii</name>
    <name type="common">Root-knot nematode worm</name>
    <name type="synonym">Meloidogyne mayaguensis</name>
    <dbReference type="NCBI Taxonomy" id="390850"/>
    <lineage>
        <taxon>Eukaryota</taxon>
        <taxon>Metazoa</taxon>
        <taxon>Ecdysozoa</taxon>
        <taxon>Nematoda</taxon>
        <taxon>Chromadorea</taxon>
        <taxon>Rhabditida</taxon>
        <taxon>Tylenchina</taxon>
        <taxon>Tylenchomorpha</taxon>
        <taxon>Tylenchoidea</taxon>
        <taxon>Meloidogynidae</taxon>
        <taxon>Meloidogyninae</taxon>
        <taxon>Meloidogyne</taxon>
    </lineage>
</organism>
<dbReference type="Proteomes" id="UP000580250">
    <property type="component" value="Unassembled WGS sequence"/>
</dbReference>
<evidence type="ECO:0000313" key="1">
    <source>
        <dbReference type="EMBL" id="CAD2202821.1"/>
    </source>
</evidence>
<protein>
    <submittedName>
        <fullName evidence="1">Uncharacterized protein</fullName>
    </submittedName>
</protein>
<proteinExistence type="predicted"/>
<accession>A0A6V7XUA6</accession>
<name>A0A6V7XUA6_MELEN</name>
<dbReference type="EMBL" id="CAJEWN010002262">
    <property type="protein sequence ID" value="CAD2202821.1"/>
    <property type="molecule type" value="Genomic_DNA"/>
</dbReference>
<reference evidence="1 2" key="1">
    <citation type="submission" date="2020-08" db="EMBL/GenBank/DDBJ databases">
        <authorList>
            <person name="Koutsovoulos G."/>
            <person name="Danchin GJ E."/>
        </authorList>
    </citation>
    <scope>NUCLEOTIDE SEQUENCE [LARGE SCALE GENOMIC DNA]</scope>
</reference>
<gene>
    <name evidence="1" type="ORF">MENT_LOCUS56473</name>
</gene>
<evidence type="ECO:0000313" key="2">
    <source>
        <dbReference type="Proteomes" id="UP000580250"/>
    </source>
</evidence>
<dbReference type="AlphaFoldDB" id="A0A6V7XUA6"/>
<sequence length="250" mass="29543">MSENAKMLNLHHNEGIPNLHPSDYYIRQQLQKFVGNVKFQIFCNGNENQFEQLSSAFEGVRDRYGTMINSVKETVIKSNNLSNQAIKYYNDFRKYIQIATNSEQAKLTLKELILSKYSKAKELQRDVLIYVNPNDSRIIEYDQLEPYFELYCFVKFIKNVGEEFFTNAMETINEEKVKQVKSSTQQQTIQEQWNYLKRALNSFILTYNRFDKFSKLEDNMKILEMYNGHQCGDYIISSDLPETLEEFVTI</sequence>
<comment type="caution">
    <text evidence="1">The sequence shown here is derived from an EMBL/GenBank/DDBJ whole genome shotgun (WGS) entry which is preliminary data.</text>
</comment>